<dbReference type="EMBL" id="CP117418">
    <property type="protein sequence ID" value="WCT79762.1"/>
    <property type="molecule type" value="Genomic_DNA"/>
</dbReference>
<geneLocation type="plasmid" evidence="1 2">
    <name>unnamed1</name>
</geneLocation>
<dbReference type="PANTHER" id="PTHR33361:SF2">
    <property type="entry name" value="DUF885 DOMAIN-CONTAINING PROTEIN"/>
    <property type="match status" value="1"/>
</dbReference>
<evidence type="ECO:0000313" key="2">
    <source>
        <dbReference type="Proteomes" id="UP001218231"/>
    </source>
</evidence>
<evidence type="ECO:0000313" key="1">
    <source>
        <dbReference type="EMBL" id="WCT79762.1"/>
    </source>
</evidence>
<accession>A0ABY7U2M7</accession>
<dbReference type="Proteomes" id="UP001218231">
    <property type="component" value="Plasmid unnamed1"/>
</dbReference>
<organism evidence="1 2">
    <name type="scientific">Novosphingobium humi</name>
    <dbReference type="NCBI Taxonomy" id="2282397"/>
    <lineage>
        <taxon>Bacteria</taxon>
        <taxon>Pseudomonadati</taxon>
        <taxon>Pseudomonadota</taxon>
        <taxon>Alphaproteobacteria</taxon>
        <taxon>Sphingomonadales</taxon>
        <taxon>Sphingomonadaceae</taxon>
        <taxon>Novosphingobium</taxon>
    </lineage>
</organism>
<proteinExistence type="predicted"/>
<dbReference type="InterPro" id="IPR010281">
    <property type="entry name" value="DUF885"/>
</dbReference>
<protein>
    <submittedName>
        <fullName evidence="1">DUF885 domain-containing protein</fullName>
    </submittedName>
</protein>
<dbReference type="RefSeq" id="WP_273620033.1">
    <property type="nucleotide sequence ID" value="NZ_CP117418.1"/>
</dbReference>
<name>A0ABY7U2M7_9SPHN</name>
<dbReference type="InterPro" id="IPR006311">
    <property type="entry name" value="TAT_signal"/>
</dbReference>
<keyword evidence="1" id="KW-0614">Plasmid</keyword>
<sequence>MDSLNFSRRAALTGAAAAALARPIHAFAAKAGNASRSPGAALLDRLAWDLLERAPTSATSLGVDTGAHARLRGALDDRSPAGVAATRAFLDDALARLDRVERGGLDAATLTSLTVTQSAFRTAREGMALPYGDATIGGWRNTPYCVIQNVGGWIDIPQLLDGDQPVRDAADAEYYLQRLVAMPALLDGETARIAHARGIGLVPPDFLLDKTIAGMTRAITEAARHDGPLVGPLMRKAVGVPGLDAAALGTRAERIISQGVIPALQRQLAEIRAQRAIATGAAGMGGRPHGEEWYAWGLRAGTTTRRTPEEIHAIGRARLVELGAQMDTILRSLGLTQGSVAERMNALQQRPDITFGTDDAAREKIVAYMNAKLAAMREKLPSAFRRLVRGNLEIRRMPLAEEPGAPAAYGGPGSIDGRIPGKIWVNLGDPAIHNRVSIPDLVFHEGIPGHVWQGEFAQALPLIRSILAFNAYSEGWALYSEQLADELGMYADDPAGRLGYLMGLSWRAARLVVDTGIHAKGWSRDQALNEFMAATGLSRSNAVSEVERYCAWPGQACGYMLGQIEINAQRERARAALGQRYDLRDFNQTVVDGGNVPLDVLAQNVSRYIDAG</sequence>
<gene>
    <name evidence="1" type="ORF">PQ457_16990</name>
</gene>
<dbReference type="PROSITE" id="PS51318">
    <property type="entry name" value="TAT"/>
    <property type="match status" value="1"/>
</dbReference>
<dbReference type="PANTHER" id="PTHR33361">
    <property type="entry name" value="GLR0591 PROTEIN"/>
    <property type="match status" value="1"/>
</dbReference>
<dbReference type="Pfam" id="PF05960">
    <property type="entry name" value="DUF885"/>
    <property type="match status" value="1"/>
</dbReference>
<keyword evidence="2" id="KW-1185">Reference proteome</keyword>
<reference evidence="1 2" key="1">
    <citation type="submission" date="2023-02" db="EMBL/GenBank/DDBJ databases">
        <title>Genome sequence of Novosphingobium humi KACC 19094.</title>
        <authorList>
            <person name="Kim S."/>
            <person name="Heo J."/>
            <person name="Kwon S.-W."/>
        </authorList>
    </citation>
    <scope>NUCLEOTIDE SEQUENCE [LARGE SCALE GENOMIC DNA]</scope>
    <source>
        <strain evidence="1 2">KACC 19094</strain>
        <plasmid evidence="1 2">unnamed1</plasmid>
    </source>
</reference>